<accession>X1I7U6</accession>
<sequence>FSEGTYPITYDIWTCTNDECQYHIYCRGTKAIYAKGEEE</sequence>
<reference evidence="1" key="1">
    <citation type="journal article" date="2014" name="Front. Microbiol.">
        <title>High frequency of phylogenetically diverse reductive dehalogenase-homologous genes in deep subseafloor sedimentary metagenomes.</title>
        <authorList>
            <person name="Kawai M."/>
            <person name="Futagami T."/>
            <person name="Toyoda A."/>
            <person name="Takaki Y."/>
            <person name="Nishi S."/>
            <person name="Hori S."/>
            <person name="Arai W."/>
            <person name="Tsubouchi T."/>
            <person name="Morono Y."/>
            <person name="Uchiyama I."/>
            <person name="Ito T."/>
            <person name="Fujiyama A."/>
            <person name="Inagaki F."/>
            <person name="Takami H."/>
        </authorList>
    </citation>
    <scope>NUCLEOTIDE SEQUENCE</scope>
    <source>
        <strain evidence="1">Expedition CK06-06</strain>
    </source>
</reference>
<gene>
    <name evidence="1" type="ORF">S03H2_49875</name>
</gene>
<dbReference type="AlphaFoldDB" id="X1I7U6"/>
<feature type="non-terminal residue" evidence="1">
    <location>
        <position position="1"/>
    </location>
</feature>
<protein>
    <submittedName>
        <fullName evidence="1">Uncharacterized protein</fullName>
    </submittedName>
</protein>
<proteinExistence type="predicted"/>
<comment type="caution">
    <text evidence="1">The sequence shown here is derived from an EMBL/GenBank/DDBJ whole genome shotgun (WGS) entry which is preliminary data.</text>
</comment>
<name>X1I7U6_9ZZZZ</name>
<evidence type="ECO:0000313" key="1">
    <source>
        <dbReference type="EMBL" id="GAH62174.1"/>
    </source>
</evidence>
<dbReference type="EMBL" id="BARU01031541">
    <property type="protein sequence ID" value="GAH62174.1"/>
    <property type="molecule type" value="Genomic_DNA"/>
</dbReference>
<organism evidence="1">
    <name type="scientific">marine sediment metagenome</name>
    <dbReference type="NCBI Taxonomy" id="412755"/>
    <lineage>
        <taxon>unclassified sequences</taxon>
        <taxon>metagenomes</taxon>
        <taxon>ecological metagenomes</taxon>
    </lineage>
</organism>